<organism evidence="1">
    <name type="scientific">plant metagenome</name>
    <dbReference type="NCBI Taxonomy" id="1297885"/>
    <lineage>
        <taxon>unclassified sequences</taxon>
        <taxon>metagenomes</taxon>
        <taxon>organismal metagenomes</taxon>
    </lineage>
</organism>
<gene>
    <name evidence="1" type="ORF">ANT2_2665</name>
    <name evidence="2" type="ORF">ANT3_2667</name>
</gene>
<proteinExistence type="predicted"/>
<protein>
    <submittedName>
        <fullName evidence="1">Uncharacterized protein</fullName>
    </submittedName>
</protein>
<accession>A0A484RHL4</accession>
<sequence length="57" mass="5816">MPQAWIADPGLRAALAFHFFVGDGGAGLLFPSPYHGVLAVNDCACSHACGLSAVCDP</sequence>
<evidence type="ECO:0000313" key="1">
    <source>
        <dbReference type="EMBL" id="VFR49798.1"/>
    </source>
</evidence>
<evidence type="ECO:0000313" key="2">
    <source>
        <dbReference type="EMBL" id="VFR60199.1"/>
    </source>
</evidence>
<name>A0A484RHL4_9ZZZZ</name>
<reference evidence="1" key="1">
    <citation type="submission" date="2019-03" db="EMBL/GenBank/DDBJ databases">
        <authorList>
            <person name="Danneels B."/>
        </authorList>
    </citation>
    <scope>NUCLEOTIDE SEQUENCE</scope>
</reference>
<dbReference type="EMBL" id="CAADID010000007">
    <property type="protein sequence ID" value="VFR60199.1"/>
    <property type="molecule type" value="Genomic_DNA"/>
</dbReference>
<dbReference type="EMBL" id="CAADIG010000025">
    <property type="protein sequence ID" value="VFR49798.1"/>
    <property type="molecule type" value="Genomic_DNA"/>
</dbReference>
<dbReference type="AlphaFoldDB" id="A0A484RHL4"/>